<sequence>MSILKYCFIALSMILMVVFVSFDKGMAKQKLDQPSLLPSNALQSVATVNQYIPNYIAVDTEKRIFVQFFNYNRDSGPSLATINADNSVTPYPGGQWNDWNKTSNLDPSNAFVGLSGMTLTPDGYLWIIDNGIDKFGNKPNKKGIKIIKIDTKTNKVVDTYPIPSSVILPKSVFNALAVHDHHAYFADKGAPALIIMDLNNNQARRVLSNSSSLYSRQPIIVNHNLIRPSSDQNSFFNVNQIAITPDGKRLYYQAVSGPLYRIDTMYLNDPTYSESELNEAMILWLETPSSGGITCDNEGNLYFTDISTNSIYRFTQGRILNKIVTDPRLQWPAHPFVLQDKTLYTPVNQFIHHSALDHNNHSTIKWPLTIYKIDLPPLK</sequence>
<reference evidence="3 4" key="1">
    <citation type="submission" date="2018-05" db="EMBL/GenBank/DDBJ databases">
        <title>Reference genomes for bee gut microbiota database.</title>
        <authorList>
            <person name="Ellegaard K.M."/>
        </authorList>
    </citation>
    <scope>NUCLEOTIDE SEQUENCE [LARGE SCALE GENOMIC DNA]</scope>
    <source>
        <strain evidence="3 4">ESL0284</strain>
    </source>
</reference>
<proteinExistence type="predicted"/>
<accession>A0A318MYG5</accession>
<evidence type="ECO:0008006" key="5">
    <source>
        <dbReference type="Google" id="ProtNLM"/>
    </source>
</evidence>
<evidence type="ECO:0000256" key="1">
    <source>
        <dbReference type="ARBA" id="ARBA00004613"/>
    </source>
</evidence>
<evidence type="ECO:0000313" key="4">
    <source>
        <dbReference type="Proteomes" id="UP000247565"/>
    </source>
</evidence>
<dbReference type="Pfam" id="PF03022">
    <property type="entry name" value="MRJP"/>
    <property type="match status" value="1"/>
</dbReference>
<organism evidence="3 4">
    <name type="scientific">Commensalibacter melissae</name>
    <dbReference type="NCBI Taxonomy" id="2070537"/>
    <lineage>
        <taxon>Bacteria</taxon>
        <taxon>Pseudomonadati</taxon>
        <taxon>Pseudomonadota</taxon>
        <taxon>Alphaproteobacteria</taxon>
        <taxon>Acetobacterales</taxon>
        <taxon>Acetobacteraceae</taxon>
    </lineage>
</organism>
<protein>
    <recommendedName>
        <fullName evidence="5">Gluconolactonase</fullName>
    </recommendedName>
</protein>
<dbReference type="SUPFAM" id="SSF101898">
    <property type="entry name" value="NHL repeat"/>
    <property type="match status" value="1"/>
</dbReference>
<gene>
    <name evidence="3" type="ORF">DK869_01425</name>
</gene>
<comment type="caution">
    <text evidence="3">The sequence shown here is derived from an EMBL/GenBank/DDBJ whole genome shotgun (WGS) entry which is preliminary data.</text>
</comment>
<dbReference type="PANTHER" id="PTHR10009">
    <property type="entry name" value="PROTEIN YELLOW-RELATED"/>
    <property type="match status" value="1"/>
</dbReference>
<keyword evidence="4" id="KW-1185">Reference proteome</keyword>
<dbReference type="EMBL" id="QGLT01000001">
    <property type="protein sequence ID" value="PXZ01700.1"/>
    <property type="molecule type" value="Genomic_DNA"/>
</dbReference>
<dbReference type="InterPro" id="IPR017996">
    <property type="entry name" value="MRJP/yellow-related"/>
</dbReference>
<dbReference type="PANTHER" id="PTHR10009:SF18">
    <property type="entry name" value="PROTEIN YELLOW-LIKE PROTEIN"/>
    <property type="match status" value="1"/>
</dbReference>
<dbReference type="RefSeq" id="WP_110438219.1">
    <property type="nucleotide sequence ID" value="NZ_CP046393.1"/>
</dbReference>
<evidence type="ECO:0000256" key="2">
    <source>
        <dbReference type="ARBA" id="ARBA00022525"/>
    </source>
</evidence>
<dbReference type="Gene3D" id="2.120.10.30">
    <property type="entry name" value="TolB, C-terminal domain"/>
    <property type="match status" value="1"/>
</dbReference>
<dbReference type="InterPro" id="IPR011042">
    <property type="entry name" value="6-blade_b-propeller_TolB-like"/>
</dbReference>
<name>A0A318MYG5_9PROT</name>
<dbReference type="AlphaFoldDB" id="A0A318MYG5"/>
<dbReference type="OrthoDB" id="9797664at2"/>
<keyword evidence="2" id="KW-0964">Secreted</keyword>
<dbReference type="Proteomes" id="UP000247565">
    <property type="component" value="Unassembled WGS sequence"/>
</dbReference>
<evidence type="ECO:0000313" key="3">
    <source>
        <dbReference type="EMBL" id="PXZ01700.1"/>
    </source>
</evidence>
<dbReference type="GO" id="GO:0005576">
    <property type="term" value="C:extracellular region"/>
    <property type="evidence" value="ECO:0007669"/>
    <property type="project" value="UniProtKB-SubCell"/>
</dbReference>
<comment type="subcellular location">
    <subcellularLocation>
        <location evidence="1">Secreted</location>
    </subcellularLocation>
</comment>